<dbReference type="Pfam" id="PF05977">
    <property type="entry name" value="MFS_3"/>
    <property type="match status" value="1"/>
</dbReference>
<feature type="transmembrane region" description="Helical" evidence="7">
    <location>
        <begin position="229"/>
        <end position="253"/>
    </location>
</feature>
<dbReference type="InterPro" id="IPR036259">
    <property type="entry name" value="MFS_trans_sf"/>
</dbReference>
<dbReference type="SUPFAM" id="SSF103473">
    <property type="entry name" value="MFS general substrate transporter"/>
    <property type="match status" value="1"/>
</dbReference>
<evidence type="ECO:0000256" key="5">
    <source>
        <dbReference type="ARBA" id="ARBA00022989"/>
    </source>
</evidence>
<dbReference type="InterPro" id="IPR020846">
    <property type="entry name" value="MFS_dom"/>
</dbReference>
<organism evidence="9 10">
    <name type="scientific">Kribbella karoonensis</name>
    <dbReference type="NCBI Taxonomy" id="324851"/>
    <lineage>
        <taxon>Bacteria</taxon>
        <taxon>Bacillati</taxon>
        <taxon>Actinomycetota</taxon>
        <taxon>Actinomycetes</taxon>
        <taxon>Propionibacteriales</taxon>
        <taxon>Kribbellaceae</taxon>
        <taxon>Kribbella</taxon>
    </lineage>
</organism>
<dbReference type="Proteomes" id="UP001500190">
    <property type="component" value="Unassembled WGS sequence"/>
</dbReference>
<evidence type="ECO:0000259" key="8">
    <source>
        <dbReference type="PROSITE" id="PS50850"/>
    </source>
</evidence>
<sequence length="412" mass="43133">MSRTGALASPQRRATFSSLRSRDFRLYLAGSVSSSTGSWVLRIAQDWLVLSLTGSPATVGLTVALQSLPTLLLTVAGGALADRWPMRRIVQISYVGFALIAALLAGLTLSHAVRVWQVQLIALGTGVTAALSTPARQAFVHELVGPGQLRNAVSLNSAALQLAGLVGPALSGLLMGVAGVGWSFVITAASYVVPIVALARMRGDDVRTPPAQRAPLRAGFRYAVRRADILWPTVLVSTFGIFTANLPVVLAPYARTVFRNGPGGYGLFNTVVATGALLGALLSARLGRTRLRILMLFAAILSLLYVTAAAAPTQLVFCATLVAIGATTMLVNASANSTVQLASPPTMRGRIMAIYVLTFYGGTTVGGPLVGTLVEHLGPRTSMVLAGTAQACLCLTITVRLAITQRLRTTVM</sequence>
<name>A0ABN2EIR0_9ACTN</name>
<dbReference type="PANTHER" id="PTHR23513">
    <property type="entry name" value="INTEGRAL MEMBRANE EFFLUX PROTEIN-RELATED"/>
    <property type="match status" value="1"/>
</dbReference>
<keyword evidence="3" id="KW-1003">Cell membrane</keyword>
<dbReference type="PANTHER" id="PTHR23513:SF11">
    <property type="entry name" value="STAPHYLOFERRIN A TRANSPORTER"/>
    <property type="match status" value="1"/>
</dbReference>
<keyword evidence="5 7" id="KW-1133">Transmembrane helix</keyword>
<keyword evidence="2" id="KW-0813">Transport</keyword>
<comment type="caution">
    <text evidence="9">The sequence shown here is derived from an EMBL/GenBank/DDBJ whole genome shotgun (WGS) entry which is preliminary data.</text>
</comment>
<feature type="transmembrane region" description="Helical" evidence="7">
    <location>
        <begin position="92"/>
        <end position="109"/>
    </location>
</feature>
<evidence type="ECO:0000256" key="6">
    <source>
        <dbReference type="ARBA" id="ARBA00023136"/>
    </source>
</evidence>
<feature type="transmembrane region" description="Helical" evidence="7">
    <location>
        <begin position="265"/>
        <end position="284"/>
    </location>
</feature>
<gene>
    <name evidence="9" type="ORF">GCM10009742_61740</name>
</gene>
<feature type="transmembrane region" description="Helical" evidence="7">
    <location>
        <begin position="57"/>
        <end position="80"/>
    </location>
</feature>
<evidence type="ECO:0000256" key="4">
    <source>
        <dbReference type="ARBA" id="ARBA00022692"/>
    </source>
</evidence>
<evidence type="ECO:0000256" key="2">
    <source>
        <dbReference type="ARBA" id="ARBA00022448"/>
    </source>
</evidence>
<evidence type="ECO:0000256" key="7">
    <source>
        <dbReference type="SAM" id="Phobius"/>
    </source>
</evidence>
<dbReference type="InterPro" id="IPR010290">
    <property type="entry name" value="TM_effector"/>
</dbReference>
<reference evidence="10" key="1">
    <citation type="journal article" date="2019" name="Int. J. Syst. Evol. Microbiol.">
        <title>The Global Catalogue of Microorganisms (GCM) 10K type strain sequencing project: providing services to taxonomists for standard genome sequencing and annotation.</title>
        <authorList>
            <consortium name="The Broad Institute Genomics Platform"/>
            <consortium name="The Broad Institute Genome Sequencing Center for Infectious Disease"/>
            <person name="Wu L."/>
            <person name="Ma J."/>
        </authorList>
    </citation>
    <scope>NUCLEOTIDE SEQUENCE [LARGE SCALE GENOMIC DNA]</scope>
    <source>
        <strain evidence="10">JCM 14304</strain>
    </source>
</reference>
<evidence type="ECO:0000256" key="1">
    <source>
        <dbReference type="ARBA" id="ARBA00004651"/>
    </source>
</evidence>
<keyword evidence="10" id="KW-1185">Reference proteome</keyword>
<dbReference type="PROSITE" id="PS50850">
    <property type="entry name" value="MFS"/>
    <property type="match status" value="1"/>
</dbReference>
<evidence type="ECO:0000313" key="9">
    <source>
        <dbReference type="EMBL" id="GAA1604638.1"/>
    </source>
</evidence>
<comment type="subcellular location">
    <subcellularLocation>
        <location evidence="1">Cell membrane</location>
        <topology evidence="1">Multi-pass membrane protein</topology>
    </subcellularLocation>
</comment>
<evidence type="ECO:0000313" key="10">
    <source>
        <dbReference type="Proteomes" id="UP001500190"/>
    </source>
</evidence>
<feature type="transmembrane region" description="Helical" evidence="7">
    <location>
        <begin position="383"/>
        <end position="403"/>
    </location>
</feature>
<proteinExistence type="predicted"/>
<feature type="transmembrane region" description="Helical" evidence="7">
    <location>
        <begin position="291"/>
        <end position="308"/>
    </location>
</feature>
<accession>A0ABN2EIR0</accession>
<feature type="transmembrane region" description="Helical" evidence="7">
    <location>
        <begin position="352"/>
        <end position="371"/>
    </location>
</feature>
<dbReference type="Gene3D" id="1.20.1250.20">
    <property type="entry name" value="MFS general substrate transporter like domains"/>
    <property type="match status" value="1"/>
</dbReference>
<feature type="transmembrane region" description="Helical" evidence="7">
    <location>
        <begin position="314"/>
        <end position="331"/>
    </location>
</feature>
<feature type="transmembrane region" description="Helical" evidence="7">
    <location>
        <begin position="180"/>
        <end position="199"/>
    </location>
</feature>
<dbReference type="RefSeq" id="WP_344197715.1">
    <property type="nucleotide sequence ID" value="NZ_BAAAND010000009.1"/>
</dbReference>
<dbReference type="EMBL" id="BAAAND010000009">
    <property type="protein sequence ID" value="GAA1604638.1"/>
    <property type="molecule type" value="Genomic_DNA"/>
</dbReference>
<protein>
    <submittedName>
        <fullName evidence="9">MFS transporter</fullName>
    </submittedName>
</protein>
<evidence type="ECO:0000256" key="3">
    <source>
        <dbReference type="ARBA" id="ARBA00022475"/>
    </source>
</evidence>
<feature type="domain" description="Major facilitator superfamily (MFS) profile" evidence="8">
    <location>
        <begin position="23"/>
        <end position="406"/>
    </location>
</feature>
<keyword evidence="4 7" id="KW-0812">Transmembrane</keyword>
<dbReference type="CDD" id="cd06173">
    <property type="entry name" value="MFS_MefA_like"/>
    <property type="match status" value="1"/>
</dbReference>
<keyword evidence="6 7" id="KW-0472">Membrane</keyword>